<evidence type="ECO:0000313" key="3">
    <source>
        <dbReference type="Proteomes" id="UP000559987"/>
    </source>
</evidence>
<protein>
    <submittedName>
        <fullName evidence="2">Putative membrane protein</fullName>
    </submittedName>
</protein>
<dbReference type="Proteomes" id="UP000559987">
    <property type="component" value="Unassembled WGS sequence"/>
</dbReference>
<feature type="transmembrane region" description="Helical" evidence="1">
    <location>
        <begin position="43"/>
        <end position="61"/>
    </location>
</feature>
<feature type="transmembrane region" description="Helical" evidence="1">
    <location>
        <begin position="93"/>
        <end position="110"/>
    </location>
</feature>
<dbReference type="InterPro" id="IPR018643">
    <property type="entry name" value="DUF2069_membrane"/>
</dbReference>
<accession>A0A839UR06</accession>
<sequence>MNDSSTPTDVHQKALWGQRLSAIALAVLVLDALAQQLSPEARWSTLLIQLLPLVIFVPGMLAKHYRTYSWLCFVVLFYFIVGVTNVMSPLADVHGWVTLVASTVLFNTAMMTSRWLQYAAIATAQE</sequence>
<keyword evidence="1" id="KW-1133">Transmembrane helix</keyword>
<gene>
    <name evidence="2" type="ORF">FHS30_000981</name>
</gene>
<dbReference type="RefSeq" id="WP_183908837.1">
    <property type="nucleotide sequence ID" value="NZ_JACHXZ010000001.1"/>
</dbReference>
<proteinExistence type="predicted"/>
<name>A0A839UR06_9GAMM</name>
<dbReference type="Pfam" id="PF09842">
    <property type="entry name" value="DUF2069"/>
    <property type="match status" value="1"/>
</dbReference>
<organism evidence="2 3">
    <name type="scientific">Simiduia aestuariiviva</name>
    <dbReference type="NCBI Taxonomy" id="1510459"/>
    <lineage>
        <taxon>Bacteria</taxon>
        <taxon>Pseudomonadati</taxon>
        <taxon>Pseudomonadota</taxon>
        <taxon>Gammaproteobacteria</taxon>
        <taxon>Cellvibrionales</taxon>
        <taxon>Cellvibrionaceae</taxon>
        <taxon>Simiduia</taxon>
    </lineage>
</organism>
<feature type="transmembrane region" description="Helical" evidence="1">
    <location>
        <begin position="68"/>
        <end position="87"/>
    </location>
</feature>
<dbReference type="EMBL" id="JACHXZ010000001">
    <property type="protein sequence ID" value="MBB3167805.1"/>
    <property type="molecule type" value="Genomic_DNA"/>
</dbReference>
<comment type="caution">
    <text evidence="2">The sequence shown here is derived from an EMBL/GenBank/DDBJ whole genome shotgun (WGS) entry which is preliminary data.</text>
</comment>
<evidence type="ECO:0000256" key="1">
    <source>
        <dbReference type="SAM" id="Phobius"/>
    </source>
</evidence>
<evidence type="ECO:0000313" key="2">
    <source>
        <dbReference type="EMBL" id="MBB3167805.1"/>
    </source>
</evidence>
<reference evidence="2 3" key="1">
    <citation type="submission" date="2020-08" db="EMBL/GenBank/DDBJ databases">
        <title>Genomic Encyclopedia of Type Strains, Phase III (KMG-III): the genomes of soil and plant-associated and newly described type strains.</title>
        <authorList>
            <person name="Whitman W."/>
        </authorList>
    </citation>
    <scope>NUCLEOTIDE SEQUENCE [LARGE SCALE GENOMIC DNA]</scope>
    <source>
        <strain evidence="2 3">CECT 8571</strain>
    </source>
</reference>
<keyword evidence="1" id="KW-0812">Transmembrane</keyword>
<dbReference type="AlphaFoldDB" id="A0A839UR06"/>
<keyword evidence="3" id="KW-1185">Reference proteome</keyword>
<keyword evidence="1" id="KW-0472">Membrane</keyword>